<evidence type="ECO:0000256" key="6">
    <source>
        <dbReference type="SAM" id="Phobius"/>
    </source>
</evidence>
<keyword evidence="5 6" id="KW-0472">Membrane</keyword>
<evidence type="ECO:0000256" key="4">
    <source>
        <dbReference type="ARBA" id="ARBA00022989"/>
    </source>
</evidence>
<reference evidence="9" key="1">
    <citation type="journal article" date="2019" name="Int. J. Syst. Evol. Microbiol.">
        <title>The Global Catalogue of Microorganisms (GCM) 10K type strain sequencing project: providing services to taxonomists for standard genome sequencing and annotation.</title>
        <authorList>
            <consortium name="The Broad Institute Genomics Platform"/>
            <consortium name="The Broad Institute Genome Sequencing Center for Infectious Disease"/>
            <person name="Wu L."/>
            <person name="Ma J."/>
        </authorList>
    </citation>
    <scope>NUCLEOTIDE SEQUENCE [LARGE SCALE GENOMIC DNA]</scope>
    <source>
        <strain evidence="9">CCUG 59778</strain>
    </source>
</reference>
<comment type="subcellular location">
    <subcellularLocation>
        <location evidence="1">Cell membrane</location>
        <topology evidence="1">Multi-pass membrane protein</topology>
    </subcellularLocation>
</comment>
<dbReference type="PANTHER" id="PTHR23531">
    <property type="entry name" value="QUINOLENE RESISTANCE PROTEIN NORA"/>
    <property type="match status" value="1"/>
</dbReference>
<feature type="transmembrane region" description="Helical" evidence="6">
    <location>
        <begin position="103"/>
        <end position="126"/>
    </location>
</feature>
<evidence type="ECO:0000256" key="1">
    <source>
        <dbReference type="ARBA" id="ARBA00004651"/>
    </source>
</evidence>
<feature type="transmembrane region" description="Helical" evidence="6">
    <location>
        <begin position="12"/>
        <end position="37"/>
    </location>
</feature>
<evidence type="ECO:0000256" key="2">
    <source>
        <dbReference type="ARBA" id="ARBA00022448"/>
    </source>
</evidence>
<feature type="transmembrane region" description="Helical" evidence="6">
    <location>
        <begin position="167"/>
        <end position="186"/>
    </location>
</feature>
<feature type="transmembrane region" description="Helical" evidence="6">
    <location>
        <begin position="49"/>
        <end position="67"/>
    </location>
</feature>
<evidence type="ECO:0000259" key="7">
    <source>
        <dbReference type="PROSITE" id="PS50850"/>
    </source>
</evidence>
<organism evidence="8 9">
    <name type="scientific">Chungangia koreensis</name>
    <dbReference type="NCBI Taxonomy" id="752657"/>
    <lineage>
        <taxon>Bacteria</taxon>
        <taxon>Bacillati</taxon>
        <taxon>Bacillota</taxon>
        <taxon>Bacilli</taxon>
        <taxon>Lactobacillales</taxon>
        <taxon>Chungangia</taxon>
    </lineage>
</organism>
<evidence type="ECO:0000313" key="8">
    <source>
        <dbReference type="EMBL" id="MFC4411313.1"/>
    </source>
</evidence>
<keyword evidence="4 6" id="KW-1133">Transmembrane helix</keyword>
<feature type="domain" description="Major facilitator superfamily (MFS) profile" evidence="7">
    <location>
        <begin position="8"/>
        <end position="389"/>
    </location>
</feature>
<accession>A0ABV8X7D6</accession>
<keyword evidence="9" id="KW-1185">Reference proteome</keyword>
<dbReference type="SUPFAM" id="SSF103473">
    <property type="entry name" value="MFS general substrate transporter"/>
    <property type="match status" value="1"/>
</dbReference>
<evidence type="ECO:0000256" key="3">
    <source>
        <dbReference type="ARBA" id="ARBA00022692"/>
    </source>
</evidence>
<dbReference type="PROSITE" id="PS50850">
    <property type="entry name" value="MFS"/>
    <property type="match status" value="1"/>
</dbReference>
<protein>
    <submittedName>
        <fullName evidence="8">MFS transporter</fullName>
    </submittedName>
</protein>
<dbReference type="InterPro" id="IPR001958">
    <property type="entry name" value="Tet-R_TetA/multi-R_MdtG-like"/>
</dbReference>
<feature type="transmembrane region" description="Helical" evidence="6">
    <location>
        <begin position="216"/>
        <end position="237"/>
    </location>
</feature>
<evidence type="ECO:0000256" key="5">
    <source>
        <dbReference type="ARBA" id="ARBA00023136"/>
    </source>
</evidence>
<sequence>MEKNNKAIWTKRFISLFFTNITIFLTFYGLVTTLPLFAINELSRSDEEAGLLLSIFLVSAIIVRPFTGKLLDLFDKKKMLLTSLVIYTVCTILYIFIEPFGLLLVLRFFQGIWFSIATTATGSIAADIVPPERRGAGLGYFVMSTNLSIVLGPLVGLFVVQHFSYDLLFLTLSISLIIGSLAALSIKLMPEEQYKPAERNFKFTLNDLFERKSMPVALVACITSFSYASVLSFVSIYAEQKGLIEIATFFFAVYAAAMILSRPFTGRIFDMKGPSYIIIPGFILFGGGLLLMSFINNPFMFLLSGVLIGLGYGALVPSLQTKAVQDAGPHRSGYGTATFFTLFDLGMAIGSYVLGMIAANFGYENLYFTAALVVIVALLFYLIVARRSAGQLKNNG</sequence>
<dbReference type="RefSeq" id="WP_378156087.1">
    <property type="nucleotide sequence ID" value="NZ_JBHSEC010000019.1"/>
</dbReference>
<dbReference type="InterPro" id="IPR036259">
    <property type="entry name" value="MFS_trans_sf"/>
</dbReference>
<keyword evidence="2" id="KW-0813">Transport</keyword>
<name>A0ABV8X7D6_9LACT</name>
<feature type="transmembrane region" description="Helical" evidence="6">
    <location>
        <begin position="138"/>
        <end position="161"/>
    </location>
</feature>
<dbReference type="Gene3D" id="1.20.1250.20">
    <property type="entry name" value="MFS general substrate transporter like domains"/>
    <property type="match status" value="1"/>
</dbReference>
<feature type="transmembrane region" description="Helical" evidence="6">
    <location>
        <begin position="301"/>
        <end position="319"/>
    </location>
</feature>
<dbReference type="PANTHER" id="PTHR23531:SF2">
    <property type="entry name" value="PERMEASE"/>
    <property type="match status" value="1"/>
</dbReference>
<evidence type="ECO:0000313" key="9">
    <source>
        <dbReference type="Proteomes" id="UP001595817"/>
    </source>
</evidence>
<feature type="transmembrane region" description="Helical" evidence="6">
    <location>
        <begin position="339"/>
        <end position="359"/>
    </location>
</feature>
<dbReference type="PRINTS" id="PR01035">
    <property type="entry name" value="TCRTETA"/>
</dbReference>
<feature type="transmembrane region" description="Helical" evidence="6">
    <location>
        <begin position="243"/>
        <end position="264"/>
    </location>
</feature>
<dbReference type="InterPro" id="IPR020846">
    <property type="entry name" value="MFS_dom"/>
</dbReference>
<dbReference type="EMBL" id="JBHSEC010000019">
    <property type="protein sequence ID" value="MFC4411313.1"/>
    <property type="molecule type" value="Genomic_DNA"/>
</dbReference>
<dbReference type="Pfam" id="PF07690">
    <property type="entry name" value="MFS_1"/>
    <property type="match status" value="1"/>
</dbReference>
<feature type="transmembrane region" description="Helical" evidence="6">
    <location>
        <begin position="365"/>
        <end position="384"/>
    </location>
</feature>
<comment type="caution">
    <text evidence="8">The sequence shown here is derived from an EMBL/GenBank/DDBJ whole genome shotgun (WGS) entry which is preliminary data.</text>
</comment>
<dbReference type="InterPro" id="IPR011701">
    <property type="entry name" value="MFS"/>
</dbReference>
<dbReference type="InterPro" id="IPR052714">
    <property type="entry name" value="MFS_Exporter"/>
</dbReference>
<dbReference type="CDD" id="cd17489">
    <property type="entry name" value="MFS_YfcJ_like"/>
    <property type="match status" value="1"/>
</dbReference>
<feature type="transmembrane region" description="Helical" evidence="6">
    <location>
        <begin position="79"/>
        <end position="97"/>
    </location>
</feature>
<gene>
    <name evidence="8" type="ORF">ACFOZY_12860</name>
</gene>
<keyword evidence="3 6" id="KW-0812">Transmembrane</keyword>
<feature type="transmembrane region" description="Helical" evidence="6">
    <location>
        <begin position="276"/>
        <end position="295"/>
    </location>
</feature>
<proteinExistence type="predicted"/>
<dbReference type="Proteomes" id="UP001595817">
    <property type="component" value="Unassembled WGS sequence"/>
</dbReference>